<feature type="domain" description="NapC/NirT cytochrome c N-terminal" evidence="9">
    <location>
        <begin position="8"/>
        <end position="96"/>
    </location>
</feature>
<organism evidence="10 11">
    <name type="scientific">Candidatus Nitrospira allomarina</name>
    <dbReference type="NCBI Taxonomy" id="3020900"/>
    <lineage>
        <taxon>Bacteria</taxon>
        <taxon>Pseudomonadati</taxon>
        <taxon>Nitrospirota</taxon>
        <taxon>Nitrospiria</taxon>
        <taxon>Nitrospirales</taxon>
        <taxon>Nitrospiraceae</taxon>
        <taxon>Nitrospira</taxon>
    </lineage>
</organism>
<protein>
    <submittedName>
        <fullName evidence="10">NapC/NirT family cytochrome c</fullName>
    </submittedName>
</protein>
<dbReference type="InterPro" id="IPR005126">
    <property type="entry name" value="NapC/NirT_cyt_c_N"/>
</dbReference>
<dbReference type="Gene3D" id="1.10.3820.10">
    <property type="entry name" value="Di-heme elbow motif domain"/>
    <property type="match status" value="1"/>
</dbReference>
<dbReference type="GO" id="GO:0046872">
    <property type="term" value="F:metal ion binding"/>
    <property type="evidence" value="ECO:0007669"/>
    <property type="project" value="UniProtKB-KW"/>
</dbReference>
<evidence type="ECO:0000256" key="7">
    <source>
        <dbReference type="ARBA" id="ARBA00023004"/>
    </source>
</evidence>
<feature type="signal peptide" evidence="8">
    <location>
        <begin position="1"/>
        <end position="22"/>
    </location>
</feature>
<dbReference type="SUPFAM" id="SSF48695">
    <property type="entry name" value="Multiheme cytochromes"/>
    <property type="match status" value="1"/>
</dbReference>
<keyword evidence="11" id="KW-1185">Reference proteome</keyword>
<dbReference type="AlphaFoldDB" id="A0AA96GBV1"/>
<sequence>MGKGLTLIAATLLVLALGGAAAIPLTNQPTFCASCHTIRPSYDSWIQSSHKDVTCVDCHVRPGVSGFIQDKVLAGIEDVAITFFGTPTESHNLESHVSSSVCISCHRAILRVTEVSVRDLPAPVKDVGLIMNHREHMEAFEKRGKGEGCTTCHGRVVHGAPIKTYPIVIPRGHVKLDDQPHEPAHPKDSVLWKANMADCLRCHDGEQRYEGEVLSKRCETCHLPDKIGGFLF</sequence>
<evidence type="ECO:0000256" key="8">
    <source>
        <dbReference type="SAM" id="SignalP"/>
    </source>
</evidence>
<evidence type="ECO:0000256" key="1">
    <source>
        <dbReference type="ARBA" id="ARBA00004196"/>
    </source>
</evidence>
<reference evidence="10 11" key="1">
    <citation type="submission" date="2023-01" db="EMBL/GenBank/DDBJ databases">
        <title>Cultivation and genomic characterization of new, ubiquitous marine nitrite-oxidizing bacteria from the Nitrospirales.</title>
        <authorList>
            <person name="Mueller A.J."/>
            <person name="Daebeler A."/>
            <person name="Herbold C.W."/>
            <person name="Kirkegaard R.H."/>
            <person name="Daims H."/>
        </authorList>
    </citation>
    <scope>NUCLEOTIDE SEQUENCE [LARGE SCALE GENOMIC DNA]</scope>
    <source>
        <strain evidence="10 11">VA</strain>
    </source>
</reference>
<evidence type="ECO:0000256" key="2">
    <source>
        <dbReference type="ARBA" id="ARBA00022448"/>
    </source>
</evidence>
<name>A0AA96GBV1_9BACT</name>
<evidence type="ECO:0000313" key="10">
    <source>
        <dbReference type="EMBL" id="WNM57280.1"/>
    </source>
</evidence>
<evidence type="ECO:0000256" key="6">
    <source>
        <dbReference type="ARBA" id="ARBA00022982"/>
    </source>
</evidence>
<dbReference type="InterPro" id="IPR038266">
    <property type="entry name" value="NapC/NirT_cytc_sf"/>
</dbReference>
<dbReference type="Proteomes" id="UP001302719">
    <property type="component" value="Chromosome"/>
</dbReference>
<comment type="subcellular location">
    <subcellularLocation>
        <location evidence="1">Cell envelope</location>
    </subcellularLocation>
</comment>
<dbReference type="RefSeq" id="WP_312641582.1">
    <property type="nucleotide sequence ID" value="NZ_CP116967.1"/>
</dbReference>
<feature type="chain" id="PRO_5041707609" evidence="8">
    <location>
        <begin position="23"/>
        <end position="232"/>
    </location>
</feature>
<keyword evidence="7" id="KW-0408">Iron</keyword>
<dbReference type="PANTHER" id="PTHR35038">
    <property type="entry name" value="DISSIMILATORY SULFITE REDUCTASE SIRA"/>
    <property type="match status" value="1"/>
</dbReference>
<keyword evidence="3" id="KW-0349">Heme</keyword>
<evidence type="ECO:0000256" key="4">
    <source>
        <dbReference type="ARBA" id="ARBA00022723"/>
    </source>
</evidence>
<evidence type="ECO:0000256" key="5">
    <source>
        <dbReference type="ARBA" id="ARBA00022729"/>
    </source>
</evidence>
<dbReference type="EMBL" id="CP116967">
    <property type="protein sequence ID" value="WNM57280.1"/>
    <property type="molecule type" value="Genomic_DNA"/>
</dbReference>
<evidence type="ECO:0000256" key="3">
    <source>
        <dbReference type="ARBA" id="ARBA00022617"/>
    </source>
</evidence>
<evidence type="ECO:0000313" key="11">
    <source>
        <dbReference type="Proteomes" id="UP001302719"/>
    </source>
</evidence>
<proteinExistence type="predicted"/>
<dbReference type="InterPro" id="IPR036280">
    <property type="entry name" value="Multihaem_cyt_sf"/>
</dbReference>
<dbReference type="Pfam" id="PF03264">
    <property type="entry name" value="Cytochrom_NNT"/>
    <property type="match status" value="1"/>
</dbReference>
<evidence type="ECO:0000259" key="9">
    <source>
        <dbReference type="Pfam" id="PF03264"/>
    </source>
</evidence>
<dbReference type="PANTHER" id="PTHR35038:SF8">
    <property type="entry name" value="C-TYPE POLYHEME CYTOCHROME OMCC"/>
    <property type="match status" value="1"/>
</dbReference>
<dbReference type="KEGG" id="nall:PP769_15060"/>
<gene>
    <name evidence="10" type="ORF">PP769_15060</name>
</gene>
<keyword evidence="5 8" id="KW-0732">Signal</keyword>
<dbReference type="GO" id="GO:0030313">
    <property type="term" value="C:cell envelope"/>
    <property type="evidence" value="ECO:0007669"/>
    <property type="project" value="UniProtKB-SubCell"/>
</dbReference>
<accession>A0AA96GBV1</accession>
<keyword evidence="6" id="KW-0249">Electron transport</keyword>
<keyword evidence="4" id="KW-0479">Metal-binding</keyword>
<dbReference type="InterPro" id="IPR051829">
    <property type="entry name" value="Multiheme_Cytochr_ET"/>
</dbReference>
<keyword evidence="2" id="KW-0813">Transport</keyword>